<gene>
    <name evidence="1" type="ordered locus">Pcar_0806</name>
</gene>
<dbReference type="HOGENOM" id="CLU_1833293_0_0_7"/>
<dbReference type="Proteomes" id="UP000002534">
    <property type="component" value="Chromosome"/>
</dbReference>
<sequence length="140" mass="16137">MTLRDQLVALALKWQEKYGVAPAITSAVSEYDAAMILGMSEEEYSSYMQDKTAVARGHDFVFRGGRYQIKAHRPSGKPGSRITNAGKVRNYDWDVLIWIRYDVDYTIEEAWSWERDAYIRAFDAKSRISPEDMRMGTRIA</sequence>
<proteinExistence type="predicted"/>
<dbReference type="RefSeq" id="WP_011340517.1">
    <property type="nucleotide sequence ID" value="NC_007498.2"/>
</dbReference>
<reference evidence="1 2" key="2">
    <citation type="journal article" date="2012" name="BMC Genomics">
        <title>The genome of Pelobacter carbinolicus reveals surprising metabolic capabilities and physiological features.</title>
        <authorList>
            <person name="Aklujkar M."/>
            <person name="Haveman S.A."/>
            <person name="Didonato R.Jr."/>
            <person name="Chertkov O."/>
            <person name="Han C.S."/>
            <person name="Land M.L."/>
            <person name="Brown P."/>
            <person name="Lovley D.R."/>
        </authorList>
    </citation>
    <scope>NUCLEOTIDE SEQUENCE [LARGE SCALE GENOMIC DNA]</scope>
    <source>
        <strain evidence="2">DSM 2380 / NBRC 103641 / GraBd1</strain>
    </source>
</reference>
<organism evidence="1 2">
    <name type="scientific">Syntrophotalea carbinolica (strain DSM 2380 / NBRC 103641 / GraBd1)</name>
    <name type="common">Pelobacter carbinolicus</name>
    <dbReference type="NCBI Taxonomy" id="338963"/>
    <lineage>
        <taxon>Bacteria</taxon>
        <taxon>Pseudomonadati</taxon>
        <taxon>Thermodesulfobacteriota</taxon>
        <taxon>Desulfuromonadia</taxon>
        <taxon>Desulfuromonadales</taxon>
        <taxon>Syntrophotaleaceae</taxon>
        <taxon>Syntrophotalea</taxon>
    </lineage>
</organism>
<evidence type="ECO:0000313" key="2">
    <source>
        <dbReference type="Proteomes" id="UP000002534"/>
    </source>
</evidence>
<dbReference type="AlphaFoldDB" id="Q3A6E4"/>
<evidence type="ECO:0000313" key="1">
    <source>
        <dbReference type="EMBL" id="ABA88063.1"/>
    </source>
</evidence>
<reference evidence="2" key="1">
    <citation type="submission" date="2005-10" db="EMBL/GenBank/DDBJ databases">
        <title>Complete sequence of Pelobacter carbinolicus DSM 2380.</title>
        <authorList>
            <person name="Copeland A."/>
            <person name="Lucas S."/>
            <person name="Lapidus A."/>
            <person name="Barry K."/>
            <person name="Detter J.C."/>
            <person name="Glavina T."/>
            <person name="Hammon N."/>
            <person name="Israni S."/>
            <person name="Pitluck S."/>
            <person name="Chertkov O."/>
            <person name="Schmutz J."/>
            <person name="Larimer F."/>
            <person name="Land M."/>
            <person name="Kyrpides N."/>
            <person name="Ivanova N."/>
            <person name="Richardson P."/>
        </authorList>
    </citation>
    <scope>NUCLEOTIDE SEQUENCE [LARGE SCALE GENOMIC DNA]</scope>
    <source>
        <strain evidence="2">DSM 2380 / NBRC 103641 / GraBd1</strain>
    </source>
</reference>
<dbReference type="EMBL" id="CP000142">
    <property type="protein sequence ID" value="ABA88063.1"/>
    <property type="molecule type" value="Genomic_DNA"/>
</dbReference>
<dbReference type="OrthoDB" id="1074493at2"/>
<accession>Q3A6E4</accession>
<dbReference type="KEGG" id="pca:Pcar_0806"/>
<keyword evidence="2" id="KW-1185">Reference proteome</keyword>
<dbReference type="eggNOG" id="ENOG5033ZWD">
    <property type="taxonomic scope" value="Bacteria"/>
</dbReference>
<protein>
    <submittedName>
        <fullName evidence="1">Uncharacterized protein</fullName>
    </submittedName>
</protein>
<name>Q3A6E4_SYNC1</name>